<dbReference type="InterPro" id="IPR036412">
    <property type="entry name" value="HAD-like_sf"/>
</dbReference>
<dbReference type="AlphaFoldDB" id="A0A9J6ETW8"/>
<proteinExistence type="predicted"/>
<dbReference type="Proteomes" id="UP000821866">
    <property type="component" value="Chromosome 10"/>
</dbReference>
<dbReference type="PANTHER" id="PTHR18901">
    <property type="entry name" value="2-DEOXYGLUCOSE-6-PHOSPHATE PHOSPHATASE 2"/>
    <property type="match status" value="1"/>
</dbReference>
<dbReference type="SUPFAM" id="SSF56784">
    <property type="entry name" value="HAD-like"/>
    <property type="match status" value="1"/>
</dbReference>
<dbReference type="Pfam" id="PF00702">
    <property type="entry name" value="Hydrolase"/>
    <property type="match status" value="1"/>
</dbReference>
<evidence type="ECO:0000313" key="2">
    <source>
        <dbReference type="Proteomes" id="UP000821866"/>
    </source>
</evidence>
<name>A0A9J6ETW8_RHIMP</name>
<accession>A0A9J6ETW8</accession>
<dbReference type="Gene3D" id="1.10.150.240">
    <property type="entry name" value="Putative phosphatase, domain 2"/>
    <property type="match status" value="1"/>
</dbReference>
<reference evidence="1" key="2">
    <citation type="submission" date="2021-09" db="EMBL/GenBank/DDBJ databases">
        <authorList>
            <person name="Jia N."/>
            <person name="Wang J."/>
            <person name="Shi W."/>
            <person name="Du L."/>
            <person name="Sun Y."/>
            <person name="Zhan W."/>
            <person name="Jiang J."/>
            <person name="Wang Q."/>
            <person name="Zhang B."/>
            <person name="Ji P."/>
            <person name="Sakyi L.B."/>
            <person name="Cui X."/>
            <person name="Yuan T."/>
            <person name="Jiang B."/>
            <person name="Yang W."/>
            <person name="Lam T.T.-Y."/>
            <person name="Chang Q."/>
            <person name="Ding S."/>
            <person name="Wang X."/>
            <person name="Zhu J."/>
            <person name="Ruan X."/>
            <person name="Zhao L."/>
            <person name="Wei J."/>
            <person name="Que T."/>
            <person name="Du C."/>
            <person name="Cheng J."/>
            <person name="Dai P."/>
            <person name="Han X."/>
            <person name="Huang E."/>
            <person name="Gao Y."/>
            <person name="Liu J."/>
            <person name="Shao H."/>
            <person name="Ye R."/>
            <person name="Li L."/>
            <person name="Wei W."/>
            <person name="Wang X."/>
            <person name="Wang C."/>
            <person name="Huo Q."/>
            <person name="Li W."/>
            <person name="Guo W."/>
            <person name="Chen H."/>
            <person name="Chen S."/>
            <person name="Zhou L."/>
            <person name="Zhou L."/>
            <person name="Ni X."/>
            <person name="Tian J."/>
            <person name="Zhou Y."/>
            <person name="Sheng Y."/>
            <person name="Liu T."/>
            <person name="Pan Y."/>
            <person name="Xia L."/>
            <person name="Li J."/>
            <person name="Zhao F."/>
            <person name="Cao W."/>
        </authorList>
    </citation>
    <scope>NUCLEOTIDE SEQUENCE</scope>
    <source>
        <strain evidence="1">Rmic-2018</strain>
        <tissue evidence="1">Larvae</tissue>
    </source>
</reference>
<dbReference type="FunFam" id="1.10.150.240:FF:000001">
    <property type="entry name" value="Haloacid dehalogenase-like hydrolase domain"/>
    <property type="match status" value="1"/>
</dbReference>
<protein>
    <submittedName>
        <fullName evidence="1">Uncharacterized protein</fullName>
    </submittedName>
</protein>
<gene>
    <name evidence="1" type="ORF">HPB51_011912</name>
</gene>
<dbReference type="EMBL" id="JABSTU010000002">
    <property type="protein sequence ID" value="KAH8037528.1"/>
    <property type="molecule type" value="Genomic_DNA"/>
</dbReference>
<dbReference type="VEuPathDB" id="VectorBase:LOC119185961"/>
<dbReference type="GO" id="GO:0016791">
    <property type="term" value="F:phosphatase activity"/>
    <property type="evidence" value="ECO:0007669"/>
    <property type="project" value="TreeGrafter"/>
</dbReference>
<organism evidence="1 2">
    <name type="scientific">Rhipicephalus microplus</name>
    <name type="common">Cattle tick</name>
    <name type="synonym">Boophilus microplus</name>
    <dbReference type="NCBI Taxonomy" id="6941"/>
    <lineage>
        <taxon>Eukaryota</taxon>
        <taxon>Metazoa</taxon>
        <taxon>Ecdysozoa</taxon>
        <taxon>Arthropoda</taxon>
        <taxon>Chelicerata</taxon>
        <taxon>Arachnida</taxon>
        <taxon>Acari</taxon>
        <taxon>Parasitiformes</taxon>
        <taxon>Ixodida</taxon>
        <taxon>Ixodoidea</taxon>
        <taxon>Ixodidae</taxon>
        <taxon>Rhipicephalinae</taxon>
        <taxon>Rhipicephalus</taxon>
        <taxon>Boophilus</taxon>
    </lineage>
</organism>
<evidence type="ECO:0000313" key="1">
    <source>
        <dbReference type="EMBL" id="KAH8037528.1"/>
    </source>
</evidence>
<dbReference type="InterPro" id="IPR023198">
    <property type="entry name" value="PGP-like_dom2"/>
</dbReference>
<dbReference type="InterPro" id="IPR023214">
    <property type="entry name" value="HAD_sf"/>
</dbReference>
<keyword evidence="2" id="KW-1185">Reference proteome</keyword>
<dbReference type="Gene3D" id="3.40.50.1000">
    <property type="entry name" value="HAD superfamily/HAD-like"/>
    <property type="match status" value="1"/>
</dbReference>
<dbReference type="PANTHER" id="PTHR18901:SF38">
    <property type="entry name" value="PSEUDOURIDINE-5'-PHOSPHATASE"/>
    <property type="match status" value="1"/>
</dbReference>
<comment type="caution">
    <text evidence="1">The sequence shown here is derived from an EMBL/GenBank/DDBJ whole genome shotgun (WGS) entry which is preliminary data.</text>
</comment>
<sequence>MAANKQASFNPVTRVIFDLDGVVLDKVYTAAVEEVAGRYGKTYTWELRKRVMGMPDADAARIVIDTLELPISQDYYLYELDHLYKNSLPNSKVMPSAEQLIRHLHAHGVPIAANTSSVPLSFGLKMTHHEDALLLFNHAFISGGDPELKHGKPNPDIFLISASKFHDHPAPEKVLSRPENMT</sequence>
<reference evidence="1" key="1">
    <citation type="journal article" date="2020" name="Cell">
        <title>Large-Scale Comparative Analyses of Tick Genomes Elucidate Their Genetic Diversity and Vector Capacities.</title>
        <authorList>
            <consortium name="Tick Genome and Microbiome Consortium (TIGMIC)"/>
            <person name="Jia N."/>
            <person name="Wang J."/>
            <person name="Shi W."/>
            <person name="Du L."/>
            <person name="Sun Y."/>
            <person name="Zhan W."/>
            <person name="Jiang J.F."/>
            <person name="Wang Q."/>
            <person name="Zhang B."/>
            <person name="Ji P."/>
            <person name="Bell-Sakyi L."/>
            <person name="Cui X.M."/>
            <person name="Yuan T.T."/>
            <person name="Jiang B.G."/>
            <person name="Yang W.F."/>
            <person name="Lam T.T."/>
            <person name="Chang Q.C."/>
            <person name="Ding S.J."/>
            <person name="Wang X.J."/>
            <person name="Zhu J.G."/>
            <person name="Ruan X.D."/>
            <person name="Zhao L."/>
            <person name="Wei J.T."/>
            <person name="Ye R.Z."/>
            <person name="Que T.C."/>
            <person name="Du C.H."/>
            <person name="Zhou Y.H."/>
            <person name="Cheng J.X."/>
            <person name="Dai P.F."/>
            <person name="Guo W.B."/>
            <person name="Han X.H."/>
            <person name="Huang E.J."/>
            <person name="Li L.F."/>
            <person name="Wei W."/>
            <person name="Gao Y.C."/>
            <person name="Liu J.Z."/>
            <person name="Shao H.Z."/>
            <person name="Wang X."/>
            <person name="Wang C.C."/>
            <person name="Yang T.C."/>
            <person name="Huo Q.B."/>
            <person name="Li W."/>
            <person name="Chen H.Y."/>
            <person name="Chen S.E."/>
            <person name="Zhou L.G."/>
            <person name="Ni X.B."/>
            <person name="Tian J.H."/>
            <person name="Sheng Y."/>
            <person name="Liu T."/>
            <person name="Pan Y.S."/>
            <person name="Xia L.Y."/>
            <person name="Li J."/>
            <person name="Zhao F."/>
            <person name="Cao W.C."/>
        </authorList>
    </citation>
    <scope>NUCLEOTIDE SEQUENCE</scope>
    <source>
        <strain evidence="1">Rmic-2018</strain>
    </source>
</reference>